<accession>A0A2V5INK8</accession>
<feature type="region of interest" description="Disordered" evidence="1">
    <location>
        <begin position="40"/>
        <end position="69"/>
    </location>
</feature>
<keyword evidence="2" id="KW-1133">Transmembrane helix</keyword>
<reference evidence="3 4" key="1">
    <citation type="submission" date="2018-02" db="EMBL/GenBank/DDBJ databases">
        <title>The genomes of Aspergillus section Nigri reveals drivers in fungal speciation.</title>
        <authorList>
            <consortium name="DOE Joint Genome Institute"/>
            <person name="Vesth T.C."/>
            <person name="Nybo J."/>
            <person name="Theobald S."/>
            <person name="Brandl J."/>
            <person name="Frisvad J.C."/>
            <person name="Nielsen K.F."/>
            <person name="Lyhne E.K."/>
            <person name="Kogle M.E."/>
            <person name="Kuo A."/>
            <person name="Riley R."/>
            <person name="Clum A."/>
            <person name="Nolan M."/>
            <person name="Lipzen A."/>
            <person name="Salamov A."/>
            <person name="Henrissat B."/>
            <person name="Wiebenga A."/>
            <person name="De vries R.P."/>
            <person name="Grigoriev I.V."/>
            <person name="Mortensen U.H."/>
            <person name="Andersen M.R."/>
            <person name="Baker S.E."/>
        </authorList>
    </citation>
    <scope>NUCLEOTIDE SEQUENCE [LARGE SCALE GENOMIC DNA]</scope>
    <source>
        <strain evidence="3 4">CBS 114.80</strain>
    </source>
</reference>
<evidence type="ECO:0000256" key="1">
    <source>
        <dbReference type="SAM" id="MobiDB-lite"/>
    </source>
</evidence>
<organism evidence="3 4">
    <name type="scientific">Aspergillus indologenus CBS 114.80</name>
    <dbReference type="NCBI Taxonomy" id="1450541"/>
    <lineage>
        <taxon>Eukaryota</taxon>
        <taxon>Fungi</taxon>
        <taxon>Dikarya</taxon>
        <taxon>Ascomycota</taxon>
        <taxon>Pezizomycotina</taxon>
        <taxon>Eurotiomycetes</taxon>
        <taxon>Eurotiomycetidae</taxon>
        <taxon>Eurotiales</taxon>
        <taxon>Aspergillaceae</taxon>
        <taxon>Aspergillus</taxon>
        <taxon>Aspergillus subgen. Circumdati</taxon>
    </lineage>
</organism>
<dbReference type="AlphaFoldDB" id="A0A2V5INK8"/>
<keyword evidence="4" id="KW-1185">Reference proteome</keyword>
<gene>
    <name evidence="3" type="ORF">BP00DRAFT_421962</name>
</gene>
<keyword evidence="2" id="KW-0472">Membrane</keyword>
<evidence type="ECO:0000256" key="2">
    <source>
        <dbReference type="SAM" id="Phobius"/>
    </source>
</evidence>
<protein>
    <submittedName>
        <fullName evidence="3">Uncharacterized protein</fullName>
    </submittedName>
</protein>
<proteinExistence type="predicted"/>
<dbReference type="Proteomes" id="UP000248817">
    <property type="component" value="Unassembled WGS sequence"/>
</dbReference>
<evidence type="ECO:0000313" key="3">
    <source>
        <dbReference type="EMBL" id="PYI35864.1"/>
    </source>
</evidence>
<dbReference type="EMBL" id="KZ825467">
    <property type="protein sequence ID" value="PYI35864.1"/>
    <property type="molecule type" value="Genomic_DNA"/>
</dbReference>
<evidence type="ECO:0000313" key="4">
    <source>
        <dbReference type="Proteomes" id="UP000248817"/>
    </source>
</evidence>
<keyword evidence="2" id="KW-0812">Transmembrane</keyword>
<sequence>MSSWSPETIIALVTLIATAPSSLLVFWDFYDRHYRRRHSSPQLHHGSLDPYSGSTHPVPVHPRSVDSRTQHVAPSDLIAHLPPEARLYYFRDIDVQMHIRHLGAHVERS</sequence>
<name>A0A2V5INK8_9EURO</name>
<feature type="transmembrane region" description="Helical" evidence="2">
    <location>
        <begin position="12"/>
        <end position="30"/>
    </location>
</feature>